<proteinExistence type="predicted"/>
<name>A0ABR3NYX2_9TELE</name>
<comment type="caution">
    <text evidence="1">The sequence shown here is derived from an EMBL/GenBank/DDBJ whole genome shotgun (WGS) entry which is preliminary data.</text>
</comment>
<dbReference type="Proteomes" id="UP001558613">
    <property type="component" value="Unassembled WGS sequence"/>
</dbReference>
<sequence>MPQRVLLPRNSIQYPRRGDVYVVSTCATNHRENTYTQAVSQEVSRLFQHSIGQYTKRAEYDWLTSLSVSFQAFLCFLAAERCFEGEMGSDFFDGDGRGK</sequence>
<protein>
    <submittedName>
        <fullName evidence="1">Uncharacterized protein</fullName>
    </submittedName>
</protein>
<organism evidence="1 2">
    <name type="scientific">Cirrhinus molitorella</name>
    <name type="common">mud carp</name>
    <dbReference type="NCBI Taxonomy" id="172907"/>
    <lineage>
        <taxon>Eukaryota</taxon>
        <taxon>Metazoa</taxon>
        <taxon>Chordata</taxon>
        <taxon>Craniata</taxon>
        <taxon>Vertebrata</taxon>
        <taxon>Euteleostomi</taxon>
        <taxon>Actinopterygii</taxon>
        <taxon>Neopterygii</taxon>
        <taxon>Teleostei</taxon>
        <taxon>Ostariophysi</taxon>
        <taxon>Cypriniformes</taxon>
        <taxon>Cyprinidae</taxon>
        <taxon>Labeoninae</taxon>
        <taxon>Labeonini</taxon>
        <taxon>Cirrhinus</taxon>
    </lineage>
</organism>
<keyword evidence="2" id="KW-1185">Reference proteome</keyword>
<dbReference type="EMBL" id="JAYMGO010000001">
    <property type="protein sequence ID" value="KAL1282239.1"/>
    <property type="molecule type" value="Genomic_DNA"/>
</dbReference>
<evidence type="ECO:0000313" key="2">
    <source>
        <dbReference type="Proteomes" id="UP001558613"/>
    </source>
</evidence>
<reference evidence="1 2" key="1">
    <citation type="submission" date="2023-09" db="EMBL/GenBank/DDBJ databases">
        <authorList>
            <person name="Wang M."/>
        </authorList>
    </citation>
    <scope>NUCLEOTIDE SEQUENCE [LARGE SCALE GENOMIC DNA]</scope>
    <source>
        <strain evidence="1">GT-2023</strain>
        <tissue evidence="1">Liver</tissue>
    </source>
</reference>
<evidence type="ECO:0000313" key="1">
    <source>
        <dbReference type="EMBL" id="KAL1282239.1"/>
    </source>
</evidence>
<accession>A0ABR3NYX2</accession>
<gene>
    <name evidence="1" type="ORF">QQF64_001042</name>
</gene>